<keyword evidence="4 5" id="KW-0472">Membrane</keyword>
<dbReference type="InterPro" id="IPR007593">
    <property type="entry name" value="CD225/Dispanin_fam"/>
</dbReference>
<dbReference type="PANTHER" id="PTHR14948">
    <property type="entry name" value="NG5"/>
    <property type="match status" value="1"/>
</dbReference>
<organism evidence="6 7">
    <name type="scientific">Corynebacterium hindlerae</name>
    <dbReference type="NCBI Taxonomy" id="699041"/>
    <lineage>
        <taxon>Bacteria</taxon>
        <taxon>Bacillati</taxon>
        <taxon>Actinomycetota</taxon>
        <taxon>Actinomycetes</taxon>
        <taxon>Mycobacteriales</taxon>
        <taxon>Corynebacteriaceae</taxon>
        <taxon>Corynebacterium</taxon>
    </lineage>
</organism>
<dbReference type="Proteomes" id="UP000515570">
    <property type="component" value="Chromosome"/>
</dbReference>
<dbReference type="InterPro" id="IPR051423">
    <property type="entry name" value="CD225/Dispanin"/>
</dbReference>
<comment type="subcellular location">
    <subcellularLocation>
        <location evidence="1">Membrane</location>
    </subcellularLocation>
</comment>
<gene>
    <name evidence="6" type="ORF">HW450_05660</name>
</gene>
<feature type="transmembrane region" description="Helical" evidence="5">
    <location>
        <begin position="55"/>
        <end position="78"/>
    </location>
</feature>
<reference evidence="6 7" key="1">
    <citation type="submission" date="2020-07" db="EMBL/GenBank/DDBJ databases">
        <title>non toxigenic Corynebacterium sp. nov from a clinical source.</title>
        <authorList>
            <person name="Bernier A.-M."/>
            <person name="Bernard K."/>
        </authorList>
    </citation>
    <scope>NUCLEOTIDE SEQUENCE [LARGE SCALE GENOMIC DNA]</scope>
    <source>
        <strain evidence="7">NML 93-0612</strain>
    </source>
</reference>
<evidence type="ECO:0000256" key="2">
    <source>
        <dbReference type="ARBA" id="ARBA00022692"/>
    </source>
</evidence>
<evidence type="ECO:0000256" key="3">
    <source>
        <dbReference type="ARBA" id="ARBA00022989"/>
    </source>
</evidence>
<evidence type="ECO:0000313" key="6">
    <source>
        <dbReference type="EMBL" id="QMV86465.1"/>
    </source>
</evidence>
<keyword evidence="3 5" id="KW-1133">Transmembrane helix</keyword>
<evidence type="ECO:0000256" key="5">
    <source>
        <dbReference type="SAM" id="Phobius"/>
    </source>
</evidence>
<dbReference type="PANTHER" id="PTHR14948:SF44">
    <property type="entry name" value="PROLINE-RICH TRANSMEMBRANE PROTEIN 1-LIKE"/>
    <property type="match status" value="1"/>
</dbReference>
<dbReference type="AlphaFoldDB" id="A0A7G5FIM4"/>
<feature type="transmembrane region" description="Helical" evidence="5">
    <location>
        <begin position="12"/>
        <end position="34"/>
    </location>
</feature>
<evidence type="ECO:0000313" key="7">
    <source>
        <dbReference type="Proteomes" id="UP000515570"/>
    </source>
</evidence>
<proteinExistence type="predicted"/>
<accession>A0A7G5FIM4</accession>
<name>A0A7G5FIM4_9CORY</name>
<evidence type="ECO:0000256" key="1">
    <source>
        <dbReference type="ARBA" id="ARBA00004370"/>
    </source>
</evidence>
<dbReference type="Pfam" id="PF04505">
    <property type="entry name" value="CD225"/>
    <property type="match status" value="1"/>
</dbReference>
<keyword evidence="2 5" id="KW-0812">Transmembrane</keyword>
<keyword evidence="7" id="KW-1185">Reference proteome</keyword>
<sequence length="85" mass="9023">MDERPQNYLVWAILATVLCCVPTGIASIVFATQVNSKWDMGDREGARNSANKAKLWAIISVVAGIIVGIVSIAVQYSLGDLGSSV</sequence>
<protein>
    <submittedName>
        <fullName evidence="6">CD225/dispanin family protein</fullName>
    </submittedName>
</protein>
<dbReference type="GO" id="GO:0016020">
    <property type="term" value="C:membrane"/>
    <property type="evidence" value="ECO:0007669"/>
    <property type="project" value="UniProtKB-SubCell"/>
</dbReference>
<dbReference type="EMBL" id="CP059833">
    <property type="protein sequence ID" value="QMV86465.1"/>
    <property type="molecule type" value="Genomic_DNA"/>
</dbReference>
<evidence type="ECO:0000256" key="4">
    <source>
        <dbReference type="ARBA" id="ARBA00023136"/>
    </source>
</evidence>